<keyword evidence="3 6" id="KW-0808">Transferase</keyword>
<dbReference type="SUPFAM" id="SSF53448">
    <property type="entry name" value="Nucleotide-diphospho-sugar transferases"/>
    <property type="match status" value="1"/>
</dbReference>
<feature type="region of interest" description="Disordered" evidence="4">
    <location>
        <begin position="239"/>
        <end position="262"/>
    </location>
</feature>
<evidence type="ECO:0000259" key="5">
    <source>
        <dbReference type="Pfam" id="PF00535"/>
    </source>
</evidence>
<comment type="similarity">
    <text evidence="1">Belongs to the glycosyltransferase 2 family.</text>
</comment>
<name>A0A521C406_9EURY</name>
<proteinExistence type="inferred from homology"/>
<dbReference type="PANTHER" id="PTHR43179:SF12">
    <property type="entry name" value="GALACTOFURANOSYLTRANSFERASE GLFT2"/>
    <property type="match status" value="1"/>
</dbReference>
<reference evidence="6 7" key="1">
    <citation type="submission" date="2017-05" db="EMBL/GenBank/DDBJ databases">
        <authorList>
            <person name="Varghese N."/>
            <person name="Submissions S."/>
        </authorList>
    </citation>
    <scope>NUCLEOTIDE SEQUENCE [LARGE SCALE GENOMIC DNA]</scope>
    <source>
        <strain evidence="6 7">DSM 19504</strain>
    </source>
</reference>
<dbReference type="GO" id="GO:0016757">
    <property type="term" value="F:glycosyltransferase activity"/>
    <property type="evidence" value="ECO:0007669"/>
    <property type="project" value="UniProtKB-KW"/>
</dbReference>
<protein>
    <submittedName>
        <fullName evidence="6">Glycosyltransferase, GT2 family</fullName>
    </submittedName>
</protein>
<dbReference type="EMBL" id="FXTD01000003">
    <property type="protein sequence ID" value="SMO54172.1"/>
    <property type="molecule type" value="Genomic_DNA"/>
</dbReference>
<evidence type="ECO:0000256" key="1">
    <source>
        <dbReference type="ARBA" id="ARBA00006739"/>
    </source>
</evidence>
<organism evidence="6 7">
    <name type="scientific">Halorubrum cibi</name>
    <dbReference type="NCBI Taxonomy" id="413815"/>
    <lineage>
        <taxon>Archaea</taxon>
        <taxon>Methanobacteriati</taxon>
        <taxon>Methanobacteriota</taxon>
        <taxon>Stenosarchaea group</taxon>
        <taxon>Halobacteria</taxon>
        <taxon>Halobacteriales</taxon>
        <taxon>Haloferacaceae</taxon>
        <taxon>Halorubrum</taxon>
    </lineage>
</organism>
<dbReference type="Gene3D" id="3.90.550.10">
    <property type="entry name" value="Spore Coat Polysaccharide Biosynthesis Protein SpsA, Chain A"/>
    <property type="match status" value="1"/>
</dbReference>
<keyword evidence="7" id="KW-1185">Reference proteome</keyword>
<gene>
    <name evidence="6" type="ORF">SAMN06264867_103297</name>
</gene>
<dbReference type="PANTHER" id="PTHR43179">
    <property type="entry name" value="RHAMNOSYLTRANSFERASE WBBL"/>
    <property type="match status" value="1"/>
</dbReference>
<evidence type="ECO:0000256" key="4">
    <source>
        <dbReference type="SAM" id="MobiDB-lite"/>
    </source>
</evidence>
<evidence type="ECO:0000256" key="2">
    <source>
        <dbReference type="ARBA" id="ARBA00022676"/>
    </source>
</evidence>
<feature type="compositionally biased region" description="Basic and acidic residues" evidence="4">
    <location>
        <begin position="243"/>
        <end position="262"/>
    </location>
</feature>
<dbReference type="Pfam" id="PF00535">
    <property type="entry name" value="Glycos_transf_2"/>
    <property type="match status" value="1"/>
</dbReference>
<sequence>MTDISVIIPTLKPPDEVECLDYLDSDSFSDYEVCLQDEPTVTSARNAGIDRAKADKLVFLDDDSRPRDGYLSLMSEIFETETAVAGRTVHPRDDVFAGNLTSHYDFGDEPRYVTRFWGCNMGVHRDVFDEIGGWDEKIPWGHEELELAERVLTASPIYYDPELVVDHPYADSVSDYLRKTYRQEMEQPYLWDKAGRSGREQWLMTLSDAVDPANYIGFPVRSALLHGAGTLARAAGRAHGIRRRDAVQTDRREPTPATGADR</sequence>
<dbReference type="InterPro" id="IPR029044">
    <property type="entry name" value="Nucleotide-diphossugar_trans"/>
</dbReference>
<dbReference type="CDD" id="cd00761">
    <property type="entry name" value="Glyco_tranf_GTA_type"/>
    <property type="match status" value="1"/>
</dbReference>
<keyword evidence="2" id="KW-0328">Glycosyltransferase</keyword>
<evidence type="ECO:0000313" key="6">
    <source>
        <dbReference type="EMBL" id="SMO54172.1"/>
    </source>
</evidence>
<dbReference type="InterPro" id="IPR001173">
    <property type="entry name" value="Glyco_trans_2-like"/>
</dbReference>
<accession>A0A521C406</accession>
<feature type="domain" description="Glycosyltransferase 2-like" evidence="5">
    <location>
        <begin position="30"/>
        <end position="119"/>
    </location>
</feature>
<evidence type="ECO:0000256" key="3">
    <source>
        <dbReference type="ARBA" id="ARBA00022679"/>
    </source>
</evidence>
<dbReference type="Proteomes" id="UP000319712">
    <property type="component" value="Unassembled WGS sequence"/>
</dbReference>
<evidence type="ECO:0000313" key="7">
    <source>
        <dbReference type="Proteomes" id="UP000319712"/>
    </source>
</evidence>
<dbReference type="OrthoDB" id="46222at2157"/>
<dbReference type="AlphaFoldDB" id="A0A521C406"/>